<dbReference type="Pfam" id="PF03646">
    <property type="entry name" value="FlaG"/>
    <property type="match status" value="1"/>
</dbReference>
<evidence type="ECO:0000313" key="2">
    <source>
        <dbReference type="EMBL" id="KRN06890.1"/>
    </source>
</evidence>
<dbReference type="Gene3D" id="3.30.160.170">
    <property type="entry name" value="FlaG-like"/>
    <property type="match status" value="1"/>
</dbReference>
<evidence type="ECO:0000256" key="1">
    <source>
        <dbReference type="SAM" id="MobiDB-lite"/>
    </source>
</evidence>
<dbReference type="SUPFAM" id="SSF160214">
    <property type="entry name" value="FlaG-like"/>
    <property type="match status" value="1"/>
</dbReference>
<keyword evidence="3" id="KW-1185">Reference proteome</keyword>
<feature type="compositionally biased region" description="Basic and acidic residues" evidence="1">
    <location>
        <begin position="30"/>
        <end position="49"/>
    </location>
</feature>
<dbReference type="InterPro" id="IPR005186">
    <property type="entry name" value="FlaG"/>
</dbReference>
<dbReference type="PANTHER" id="PTHR37166">
    <property type="entry name" value="PROTEIN FLAG"/>
    <property type="match status" value="1"/>
</dbReference>
<sequence>MEIEKVQPVPPTTRVQPIETDNDLDGANLDLRRLAQDLLSDKGEDKPDSEQVAPKPEADSKSDAAFQAIPQAQLEQAVDEMNKHLLGRDVRMRFRVHKTTGRTYVQLINMKNDDVIKEIPPTKMLDVIGSIWKQMGIVVDKKG</sequence>
<dbReference type="AlphaFoldDB" id="A0A023CWV0"/>
<dbReference type="eggNOG" id="COG1334">
    <property type="taxonomic scope" value="Bacteria"/>
</dbReference>
<dbReference type="InterPro" id="IPR035924">
    <property type="entry name" value="FlaG-like_sf"/>
</dbReference>
<gene>
    <name evidence="2" type="ORF">FD15_GL000450</name>
</gene>
<protein>
    <recommendedName>
        <fullName evidence="4">Flagellar protein FlaG</fullName>
    </recommendedName>
</protein>
<dbReference type="STRING" id="1423806.FD15_GL000450"/>
<evidence type="ECO:0008006" key="4">
    <source>
        <dbReference type="Google" id="ProtNLM"/>
    </source>
</evidence>
<dbReference type="RefSeq" id="WP_051993312.1">
    <property type="nucleotide sequence ID" value="NZ_AYZF01000008.1"/>
</dbReference>
<proteinExistence type="predicted"/>
<accession>A0A023CWV0</accession>
<feature type="region of interest" description="Disordered" evidence="1">
    <location>
        <begin position="1"/>
        <end position="63"/>
    </location>
</feature>
<dbReference type="EMBL" id="AYZF01000008">
    <property type="protein sequence ID" value="KRN06890.1"/>
    <property type="molecule type" value="Genomic_DNA"/>
</dbReference>
<name>A0A023CWV0_9LACO</name>
<dbReference type="Proteomes" id="UP000050961">
    <property type="component" value="Unassembled WGS sequence"/>
</dbReference>
<dbReference type="OrthoDB" id="9799867at2"/>
<evidence type="ECO:0000313" key="3">
    <source>
        <dbReference type="Proteomes" id="UP000050961"/>
    </source>
</evidence>
<organism evidence="2 3">
    <name type="scientific">Liquorilactobacillus sucicola DSM 21376 = JCM 15457</name>
    <dbReference type="NCBI Taxonomy" id="1423806"/>
    <lineage>
        <taxon>Bacteria</taxon>
        <taxon>Bacillati</taxon>
        <taxon>Bacillota</taxon>
        <taxon>Bacilli</taxon>
        <taxon>Lactobacillales</taxon>
        <taxon>Lactobacillaceae</taxon>
        <taxon>Liquorilactobacillus</taxon>
    </lineage>
</organism>
<dbReference type="PANTHER" id="PTHR37166:SF1">
    <property type="entry name" value="PROTEIN FLAG"/>
    <property type="match status" value="1"/>
</dbReference>
<dbReference type="PATRIC" id="fig|1423806.3.peg.458"/>
<comment type="caution">
    <text evidence="2">The sequence shown here is derived from an EMBL/GenBank/DDBJ whole genome shotgun (WGS) entry which is preliminary data.</text>
</comment>
<reference evidence="2 3" key="1">
    <citation type="journal article" date="2015" name="Genome Announc.">
        <title>Expanding the biotechnology potential of lactobacilli through comparative genomics of 213 strains and associated genera.</title>
        <authorList>
            <person name="Sun Z."/>
            <person name="Harris H.M."/>
            <person name="McCann A."/>
            <person name="Guo C."/>
            <person name="Argimon S."/>
            <person name="Zhang W."/>
            <person name="Yang X."/>
            <person name="Jeffery I.B."/>
            <person name="Cooney J.C."/>
            <person name="Kagawa T.F."/>
            <person name="Liu W."/>
            <person name="Song Y."/>
            <person name="Salvetti E."/>
            <person name="Wrobel A."/>
            <person name="Rasinkangas P."/>
            <person name="Parkhill J."/>
            <person name="Rea M.C."/>
            <person name="O'Sullivan O."/>
            <person name="Ritari J."/>
            <person name="Douillard F.P."/>
            <person name="Paul Ross R."/>
            <person name="Yang R."/>
            <person name="Briner A.E."/>
            <person name="Felis G.E."/>
            <person name="de Vos W.M."/>
            <person name="Barrangou R."/>
            <person name="Klaenhammer T.R."/>
            <person name="Caufield P.W."/>
            <person name="Cui Y."/>
            <person name="Zhang H."/>
            <person name="O'Toole P.W."/>
        </authorList>
    </citation>
    <scope>NUCLEOTIDE SEQUENCE [LARGE SCALE GENOMIC DNA]</scope>
    <source>
        <strain evidence="2 3">DSM 21376</strain>
    </source>
</reference>